<dbReference type="Gene3D" id="1.25.40.20">
    <property type="entry name" value="Ankyrin repeat-containing domain"/>
    <property type="match status" value="2"/>
</dbReference>
<dbReference type="PANTHER" id="PTHR24148:SF82">
    <property type="entry name" value="HETEROKARYON INCOMPATIBILITY DOMAIN-CONTAINING PROTEIN"/>
    <property type="match status" value="1"/>
</dbReference>
<keyword evidence="1" id="KW-0040">ANK repeat</keyword>
<reference evidence="4" key="1">
    <citation type="submission" date="2022-10" db="EMBL/GenBank/DDBJ databases">
        <title>Fusarium specimens isolated from Avocado Roots.</title>
        <authorList>
            <person name="Stajich J."/>
            <person name="Roper C."/>
            <person name="Heimlech-Rivalta G."/>
        </authorList>
    </citation>
    <scope>NUCLEOTIDE SEQUENCE</scope>
    <source>
        <strain evidence="4">CF00143</strain>
    </source>
</reference>
<dbReference type="EMBL" id="JAPDHF010000026">
    <property type="protein sequence ID" value="KAJ4003632.1"/>
    <property type="molecule type" value="Genomic_DNA"/>
</dbReference>
<comment type="caution">
    <text evidence="4">The sequence shown here is derived from an EMBL/GenBank/DDBJ whole genome shotgun (WGS) entry which is preliminary data.</text>
</comment>
<dbReference type="InterPro" id="IPR036770">
    <property type="entry name" value="Ankyrin_rpt-contain_sf"/>
</dbReference>
<dbReference type="InterPro" id="IPR002110">
    <property type="entry name" value="Ankyrin_rpt"/>
</dbReference>
<organism evidence="4 5">
    <name type="scientific">Fusarium irregulare</name>
    <dbReference type="NCBI Taxonomy" id="2494466"/>
    <lineage>
        <taxon>Eukaryota</taxon>
        <taxon>Fungi</taxon>
        <taxon>Dikarya</taxon>
        <taxon>Ascomycota</taxon>
        <taxon>Pezizomycotina</taxon>
        <taxon>Sordariomycetes</taxon>
        <taxon>Hypocreomycetidae</taxon>
        <taxon>Hypocreales</taxon>
        <taxon>Nectriaceae</taxon>
        <taxon>Fusarium</taxon>
        <taxon>Fusarium incarnatum-equiseti species complex</taxon>
    </lineage>
</organism>
<gene>
    <name evidence="4" type="ORF">NW766_012082</name>
</gene>
<feature type="domain" description="Heterokaryon incompatibility" evidence="3">
    <location>
        <begin position="710"/>
        <end position="841"/>
    </location>
</feature>
<protein>
    <recommendedName>
        <fullName evidence="3">Heterokaryon incompatibility domain-containing protein</fullName>
    </recommendedName>
</protein>
<evidence type="ECO:0000256" key="2">
    <source>
        <dbReference type="SAM" id="MobiDB-lite"/>
    </source>
</evidence>
<dbReference type="AlphaFoldDB" id="A0A9W8PE81"/>
<dbReference type="PROSITE" id="PS50297">
    <property type="entry name" value="ANK_REP_REGION"/>
    <property type="match status" value="1"/>
</dbReference>
<evidence type="ECO:0000259" key="3">
    <source>
        <dbReference type="Pfam" id="PF06985"/>
    </source>
</evidence>
<dbReference type="Proteomes" id="UP001152130">
    <property type="component" value="Unassembled WGS sequence"/>
</dbReference>
<proteinExistence type="predicted"/>
<dbReference type="PANTHER" id="PTHR24148">
    <property type="entry name" value="ANKYRIN REPEAT DOMAIN-CONTAINING PROTEIN 39 HOMOLOG-RELATED"/>
    <property type="match status" value="1"/>
</dbReference>
<evidence type="ECO:0000313" key="5">
    <source>
        <dbReference type="Proteomes" id="UP001152130"/>
    </source>
</evidence>
<dbReference type="PROSITE" id="PS50088">
    <property type="entry name" value="ANK_REPEAT"/>
    <property type="match status" value="1"/>
</dbReference>
<sequence length="1254" mass="141259">MRNPTHQAAKLLPVSDNLSPSTSVTMEAKIAGEWLVDLYSAKGSYRGKDQYLTSLEQLKFDEFFTQHGSSPIFKEYHVEAIRLCLSKETKPQYRNARELIAKDETKKLFVDEDDVLQVAIKRARIDPDTEGQGWSPAQFNPELQKMVKLLMDHGARVNCVDQDGYSPLYYTCVLGHSDLFHYLLHCGADLSTLQKRVVPEQIIKAREASGILIQDEENVNLLQVTLDALISPQRIWDMTWVGWPPGVNYNRPLWKMWISASWGGIIHKLISEGLAYEKNDPGLVMLLHIACYQGDKDEVEDILEYGVPANIPNPRIIDGGQGEGSMFGTAMLAAAAGLHMEVIETLIAHGEDPGLRRLCASDRGAVSKEYTPVEIASALSDRDLDLLEFLQAFVTKAQNLPNSDYQAVLTWFVKSDELDLAKGLLERGVRLDQVPLNTRSIGMAKLLTSRGIRLNPIALQQKALRNKHLDLLRWCVDEYGPKLPSDPVSWGRTGLWLMQNMSYIREIEYLIKEYPRPHIDEVLFAQLQNSKNEQKRTETNWLHLAITKHNLKAARLILDAGADPTCPGLSVDAMTAMRQVGRWWNIADQLDIVRIIEEKLSKDGKWDVPSYADTRAKISEAVVAERQVLDEKVKKLVESRQELPRTVPKTKDSAVGSATSASSASSTSSAYKLLLGSSSFRLLELLPSANRSDPLSGRLIDSDITFRPEYEALSYVWGDIEPAKSITLNGTETSITPNLHSALIHLRSADVVRTIWVDALCINQSFHDERNQQVRIMGDIYKSAKQVIVWLGDAADDSHLVFDQFKDDTPAKSSTPPDVKRKAWVAIFKRPWFYRTWVIQEIALSRKAVIMCGDDSTVWRDVSTSWKEDFSGEARDISTGGDHPISGFDPGSHVSGLRSLEASSGNRNPISILEYSRLCETSEVRDKIYGILGLFEPGFIEVDYRLPVGEIFKQFTEAVLTSTGDLKILKYAGLDHFPSWVPDFTDSSKRDVSEYYWSPPYRKEAPSHYHYRAADNTLMSVRREDLARKYLPGLEFSADGTLTVKGKMVDTVRAVSLELPGGVSHAPGTAAFASVMEEWEKLAKTCIPGWTGSSDSVSHAFAATIAGTYRGDRSKDDVGFTQWYRHYGTGILEEADPSMFLRDHEFYLWWRSIGRPISDSDEDYYHLREFFQKMMEASYNHCLFTTDDGSMGLAGPHARTGDRVVYFPGSTDPFILRERDDMRWSLVGDCYLYGLDIDELFMNEEHPVEDFGIC</sequence>
<name>A0A9W8PE81_9HYPO</name>
<dbReference type="SUPFAM" id="SSF48403">
    <property type="entry name" value="Ankyrin repeat"/>
    <property type="match status" value="1"/>
</dbReference>
<dbReference type="InterPro" id="IPR010730">
    <property type="entry name" value="HET"/>
</dbReference>
<evidence type="ECO:0000256" key="1">
    <source>
        <dbReference type="PROSITE-ProRule" id="PRU00023"/>
    </source>
</evidence>
<dbReference type="Pfam" id="PF26639">
    <property type="entry name" value="Het-6_barrel"/>
    <property type="match status" value="1"/>
</dbReference>
<dbReference type="Pfam" id="PF12796">
    <property type="entry name" value="Ank_2"/>
    <property type="match status" value="1"/>
</dbReference>
<feature type="repeat" description="ANK" evidence="1">
    <location>
        <begin position="163"/>
        <end position="195"/>
    </location>
</feature>
<evidence type="ECO:0000313" key="4">
    <source>
        <dbReference type="EMBL" id="KAJ4003632.1"/>
    </source>
</evidence>
<dbReference type="InterPro" id="IPR052895">
    <property type="entry name" value="HetReg/Transcr_Mod"/>
</dbReference>
<dbReference type="SMART" id="SM00248">
    <property type="entry name" value="ANK"/>
    <property type="match status" value="6"/>
</dbReference>
<feature type="region of interest" description="Disordered" evidence="2">
    <location>
        <begin position="643"/>
        <end position="662"/>
    </location>
</feature>
<keyword evidence="5" id="KW-1185">Reference proteome</keyword>
<dbReference type="OrthoDB" id="2157530at2759"/>
<accession>A0A9W8PE81</accession>
<dbReference type="Pfam" id="PF06985">
    <property type="entry name" value="HET"/>
    <property type="match status" value="1"/>
</dbReference>